<proteinExistence type="predicted"/>
<keyword evidence="2" id="KW-1185">Reference proteome</keyword>
<dbReference type="EMBL" id="JF411744">
    <property type="protein sequence ID" value="AAC96819.1"/>
    <property type="molecule type" value="Genomic_DNA"/>
</dbReference>
<dbReference type="KEGG" id="vg:918095"/>
<reference evidence="1 2" key="6">
    <citation type="journal article" date="1999" name="Virology">
        <title>Chlorella virus PBCV-1 encodes a functional homospermidine synthase.</title>
        <authorList>
            <person name="Kaiser A."/>
            <person name="Vollmert M."/>
            <person name="Tholl D."/>
            <person name="Graves M.V."/>
            <person name="Gurnon J.R."/>
            <person name="Xing W."/>
            <person name="Lisec A.D."/>
            <person name="Nickerson K.W."/>
            <person name="Van Etten J.L."/>
        </authorList>
    </citation>
    <scope>NUCLEOTIDE SEQUENCE [LARGE SCALE GENOMIC DNA]</scope>
</reference>
<reference evidence="1 2" key="2">
    <citation type="journal article" date="1995" name="Virology">
        <title>Analysis of 43 kb of the Chlorella virus PBCV-1 330-kb genome: map positions 45 to 88.</title>
        <authorList>
            <person name="Li Y."/>
            <person name="Lu Z."/>
            <person name="Burbank D.E."/>
            <person name="Kutish G.F."/>
            <person name="Rock D.L."/>
            <person name="Van Etten J.L."/>
        </authorList>
    </citation>
    <scope>NUCLEOTIDE SEQUENCE [LARGE SCALE GENOMIC DNA]</scope>
</reference>
<dbReference type="RefSeq" id="NP_048808.1">
    <property type="nucleotide sequence ID" value="NC_000852.5"/>
</dbReference>
<organism evidence="1 2">
    <name type="scientific">Paramecium bursaria Chlorella virus 1</name>
    <name type="common">PBCV-1</name>
    <dbReference type="NCBI Taxonomy" id="10506"/>
    <lineage>
        <taxon>Viruses</taxon>
        <taxon>Varidnaviria</taxon>
        <taxon>Bamfordvirae</taxon>
        <taxon>Nucleocytoviricota</taxon>
        <taxon>Megaviricetes</taxon>
        <taxon>Algavirales</taxon>
        <taxon>Phycodnaviridae</taxon>
        <taxon>Chlorovirus</taxon>
        <taxon>Chlorovirus vanettense</taxon>
    </lineage>
</organism>
<dbReference type="GeneID" id="918095"/>
<dbReference type="Proteomes" id="UP000000862">
    <property type="component" value="Segment"/>
</dbReference>
<reference evidence="1 2" key="3">
    <citation type="journal article" date="1996" name="Virology">
        <title>Analysis of 94 kb of the chlorella virus PBCV-1 330-kb genome: map positions 88 to 182.</title>
        <authorList>
            <person name="Lu Z."/>
            <person name="Li Y."/>
            <person name="Que Q."/>
            <person name="Kutish G.F."/>
            <person name="Rock D.L."/>
            <person name="Van Etten J.L."/>
        </authorList>
    </citation>
    <scope>NUCLEOTIDE SEQUENCE [LARGE SCALE GENOMIC DNA]</scope>
</reference>
<protein>
    <submittedName>
        <fullName evidence="1">Uncharacterized protein</fullName>
    </submittedName>
</protein>
<reference evidence="1 2" key="5">
    <citation type="journal article" date="1997" name="Virology">
        <title>Analysis of 74 kb of DNA located at the right end of the 330-kb chlorella virus PBCV-1 genome.</title>
        <authorList>
            <person name="Li Y."/>
            <person name="Lu Z."/>
            <person name="Sun L."/>
            <person name="Ropp S."/>
            <person name="Kutish G.F."/>
            <person name="Rock D.L."/>
            <person name="Van Etten J.L."/>
        </authorList>
    </citation>
    <scope>NUCLEOTIDE SEQUENCE [LARGE SCALE GENOMIC DNA]</scope>
</reference>
<accession>Q98502</accession>
<sequence>MPREILCFKVFYELFCKLGLYYICISFEGTRSIVYKLLRVLVQWRFLQFTPRIFFVNFIVFHVNHLFSIGSDNTSPLRVPKYQRGDIFRLKFPVQLSLKLL</sequence>
<name>Q98502_PBCV1</name>
<organismHost>
    <name type="scientific">Chlorella</name>
    <dbReference type="NCBI Taxonomy" id="3071"/>
</organismHost>
<dbReference type="PIR" id="T17954">
    <property type="entry name" value="T17954"/>
</dbReference>
<reference evidence="1 2" key="8">
    <citation type="journal article" date="2010" name="J. Virol.">
        <title>Microarray analysis of Paramecium bursaria chlorella virus 1 transcription.</title>
        <authorList>
            <person name="Yanai-Balser G.M."/>
            <person name="Duncan G.A."/>
            <person name="Eudy J.D."/>
            <person name="Wang D."/>
            <person name="Li X."/>
            <person name="Agarkova I.V."/>
            <person name="Dunigan D.D."/>
            <person name="Van Etten J.L."/>
        </authorList>
    </citation>
    <scope>NUCLEOTIDE SEQUENCE [LARGE SCALE GENOMIC DNA]</scope>
</reference>
<evidence type="ECO:0000313" key="1">
    <source>
        <dbReference type="EMBL" id="AAC96819.1"/>
    </source>
</evidence>
<reference evidence="1 2" key="7">
    <citation type="journal article" date="2000" name="Virology">
        <title>Characterization of a beta-1,3-glucanase encoded by chlorella virus PBCV-1.</title>
        <authorList>
            <person name="Sun L."/>
            <person name="Gurnon J.R."/>
            <person name="Adams B.J."/>
            <person name="Graves M.V."/>
            <person name="Van Etten J.L."/>
        </authorList>
    </citation>
    <scope>NUCLEOTIDE SEQUENCE [LARGE SCALE GENOMIC DNA]</scope>
</reference>
<reference evidence="1 2" key="1">
    <citation type="journal article" date="1995" name="Virology">
        <title>Analysis of 45 kb of DNA located at the left end of the chlorella virus PBCV-1 genome.</title>
        <authorList>
            <person name="Lu Z."/>
            <person name="Li Y."/>
            <person name="Zhang Y."/>
            <person name="Kutish G.F."/>
            <person name="Rock D.L."/>
            <person name="Van Etten J.L."/>
        </authorList>
    </citation>
    <scope>NUCLEOTIDE SEQUENCE [LARGE SCALE GENOMIC DNA]</scope>
</reference>
<gene>
    <name evidence="1" type="primary">a451L</name>
</gene>
<evidence type="ECO:0000313" key="2">
    <source>
        <dbReference type="Proteomes" id="UP000000862"/>
    </source>
</evidence>
<reference evidence="1 2" key="4">
    <citation type="journal article" date="1996" name="Virology">
        <title>Analysis of 76 kb of the chlorella virus PBCV-1 330-kb genome: map positions 182 to 258.</title>
        <authorList>
            <person name="Kutish G.F."/>
            <person name="Li Y."/>
            <person name="Lu Z."/>
            <person name="Furuta M."/>
            <person name="Rock D.L."/>
            <person name="Van Etten J.L."/>
        </authorList>
    </citation>
    <scope>NUCLEOTIDE SEQUENCE [LARGE SCALE GENOMIC DNA]</scope>
</reference>